<protein>
    <submittedName>
        <fullName evidence="1">Uncharacterized protein</fullName>
    </submittedName>
</protein>
<evidence type="ECO:0000313" key="1">
    <source>
        <dbReference type="EMBL" id="MCJ8732548.1"/>
    </source>
</evidence>
<evidence type="ECO:0000313" key="2">
    <source>
        <dbReference type="Proteomes" id="UP000830395"/>
    </source>
</evidence>
<reference evidence="1" key="1">
    <citation type="submission" date="2020-02" db="EMBL/GenBank/DDBJ databases">
        <title>Genome sequencing of the panga catfish, Pangasius djambal.</title>
        <authorList>
            <person name="Wen M."/>
            <person name="Zahm M."/>
            <person name="Roques C."/>
            <person name="Cabau C."/>
            <person name="Klopp C."/>
            <person name="Donnadieu C."/>
            <person name="Jouanno E."/>
            <person name="Avarre J.-C."/>
            <person name="Campet M."/>
            <person name="Ha T."/>
            <person name="Dugue R."/>
            <person name="Lampietro C."/>
            <person name="Louis A."/>
            <person name="Herpin A."/>
            <person name="Echchiki A."/>
            <person name="Berthelot C."/>
            <person name="Parey E."/>
            <person name="Roest-Crollius H."/>
            <person name="Braasch I."/>
            <person name="Postlethwait J.H."/>
            <person name="Bobe J."/>
            <person name="Montfort J."/>
            <person name="Bouchez O."/>
            <person name="Begum T."/>
            <person name="Schartl M."/>
            <person name="Gustiano R."/>
            <person name="Guiguen Y."/>
        </authorList>
    </citation>
    <scope>NUCLEOTIDE SEQUENCE</scope>
    <source>
        <strain evidence="1">Pdj_M5554</strain>
    </source>
</reference>
<dbReference type="EMBL" id="CM040979">
    <property type="protein sequence ID" value="MCJ8732548.1"/>
    <property type="molecule type" value="Genomic_DNA"/>
</dbReference>
<accession>A0ACC5YAH6</accession>
<proteinExistence type="predicted"/>
<organism evidence="1 2">
    <name type="scientific">Pangasius djambal</name>
    <dbReference type="NCBI Taxonomy" id="1691987"/>
    <lineage>
        <taxon>Eukaryota</taxon>
        <taxon>Metazoa</taxon>
        <taxon>Chordata</taxon>
        <taxon>Craniata</taxon>
        <taxon>Vertebrata</taxon>
        <taxon>Euteleostomi</taxon>
        <taxon>Actinopterygii</taxon>
        <taxon>Neopterygii</taxon>
        <taxon>Teleostei</taxon>
        <taxon>Ostariophysi</taxon>
        <taxon>Siluriformes</taxon>
        <taxon>Pangasiidae</taxon>
        <taxon>Pangasius</taxon>
    </lineage>
</organism>
<gene>
    <name evidence="1" type="ORF">PDJAM_G00212630</name>
</gene>
<keyword evidence="2" id="KW-1185">Reference proteome</keyword>
<sequence length="300" mass="33264">MSVLGEGNTRVVMVTASATDPRSVQLASLLADICVLTGINMSDAGSEEFEDEQTFHGEYEGERNEAGERHGAGRAVLPNGDIYQGMYEHGSRCGQGTYRFKNGARYIGEYYMNLKHGQGVFYYPDGSKYDGSWVEDQRQGHGIYTYPNGDSYDGDWLHHQRHGEGVYTYHETGSKHAGIWVMGKMESVGELIHLNHKYQGNFHNNHPSGAGKYVFDNGCEQHGEYLRVDQDKGDAEEEELVTTTVLKWKPKALTCLSSHISDPPCLKDNASSGQGLSDEGKAQTPLEEQNMRQSPAPETS</sequence>
<dbReference type="Proteomes" id="UP000830395">
    <property type="component" value="Chromosome 5"/>
</dbReference>
<name>A0ACC5YAH6_9TELE</name>
<comment type="caution">
    <text evidence="1">The sequence shown here is derived from an EMBL/GenBank/DDBJ whole genome shotgun (WGS) entry which is preliminary data.</text>
</comment>